<evidence type="ECO:0000313" key="3">
    <source>
        <dbReference type="Proteomes" id="UP000050564"/>
    </source>
</evidence>
<organism evidence="2 3">
    <name type="scientific">Pseudomonas cannabina</name>
    <dbReference type="NCBI Taxonomy" id="86840"/>
    <lineage>
        <taxon>Bacteria</taxon>
        <taxon>Pseudomonadati</taxon>
        <taxon>Pseudomonadota</taxon>
        <taxon>Gammaproteobacteria</taxon>
        <taxon>Pseudomonadales</taxon>
        <taxon>Pseudomonadaceae</taxon>
        <taxon>Pseudomonas</taxon>
    </lineage>
</organism>
<sequence length="78" mass="8600">MPGINGAGPSNFFWQWRTDGEPVTEREHDSSRSASSANSPELPPPASPAESGRQRLLRSNALSRQTREWLEATPARVL</sequence>
<gene>
    <name evidence="2" type="ORF">ALO81_04869</name>
</gene>
<protein>
    <submittedName>
        <fullName evidence="2">Effector protein hopAB1</fullName>
    </submittedName>
</protein>
<accession>A0A0P9Q5V4</accession>
<evidence type="ECO:0000256" key="1">
    <source>
        <dbReference type="SAM" id="MobiDB-lite"/>
    </source>
</evidence>
<dbReference type="Proteomes" id="UP000050564">
    <property type="component" value="Unassembled WGS sequence"/>
</dbReference>
<feature type="region of interest" description="Disordered" evidence="1">
    <location>
        <begin position="1"/>
        <end position="54"/>
    </location>
</feature>
<evidence type="ECO:0000313" key="2">
    <source>
        <dbReference type="EMBL" id="KPW65517.1"/>
    </source>
</evidence>
<reference evidence="2 3" key="1">
    <citation type="submission" date="2015-09" db="EMBL/GenBank/DDBJ databases">
        <title>Genome announcement of multiple Pseudomonas syringae strains.</title>
        <authorList>
            <person name="Thakur S."/>
            <person name="Wang P.W."/>
            <person name="Gong Y."/>
            <person name="Weir B.S."/>
            <person name="Guttman D.S."/>
        </authorList>
    </citation>
    <scope>NUCLEOTIDE SEQUENCE [LARGE SCALE GENOMIC DNA]</scope>
    <source>
        <strain evidence="2 3">ICMP2823</strain>
    </source>
</reference>
<dbReference type="PATRIC" id="fig|86840.3.peg.3686"/>
<feature type="compositionally biased region" description="Basic and acidic residues" evidence="1">
    <location>
        <begin position="18"/>
        <end position="31"/>
    </location>
</feature>
<comment type="caution">
    <text evidence="2">The sequence shown here is derived from an EMBL/GenBank/DDBJ whole genome shotgun (WGS) entry which is preliminary data.</text>
</comment>
<proteinExistence type="predicted"/>
<dbReference type="EMBL" id="LJPX01000585">
    <property type="protein sequence ID" value="KPW65517.1"/>
    <property type="molecule type" value="Genomic_DNA"/>
</dbReference>
<dbReference type="AlphaFoldDB" id="A0A0P9Q5V4"/>
<name>A0A0P9Q5V4_PSECA</name>